<proteinExistence type="predicted"/>
<dbReference type="Ensembl" id="ENSCMMT00000014834.1">
    <property type="protein sequence ID" value="ENSCMMP00000013457.1"/>
    <property type="gene ID" value="ENSCMMG00000008563.1"/>
</dbReference>
<organism evidence="2 3">
    <name type="scientific">Cairina moschata</name>
    <name type="common">Muscovy duck</name>
    <dbReference type="NCBI Taxonomy" id="8855"/>
    <lineage>
        <taxon>Eukaryota</taxon>
        <taxon>Metazoa</taxon>
        <taxon>Chordata</taxon>
        <taxon>Craniata</taxon>
        <taxon>Vertebrata</taxon>
        <taxon>Euteleostomi</taxon>
        <taxon>Archelosauria</taxon>
        <taxon>Archosauria</taxon>
        <taxon>Dinosauria</taxon>
        <taxon>Saurischia</taxon>
        <taxon>Theropoda</taxon>
        <taxon>Coelurosauria</taxon>
        <taxon>Aves</taxon>
        <taxon>Neognathae</taxon>
        <taxon>Galloanserae</taxon>
        <taxon>Anseriformes</taxon>
        <taxon>Anatidae</taxon>
        <taxon>Anatinae</taxon>
        <taxon>Cairina</taxon>
    </lineage>
</organism>
<dbReference type="Proteomes" id="UP000694556">
    <property type="component" value="Chromosome 27"/>
</dbReference>
<reference evidence="2" key="1">
    <citation type="submission" date="2018-09" db="EMBL/GenBank/DDBJ databases">
        <title>Common duck and Muscovy duck high density SNP chip.</title>
        <authorList>
            <person name="Vignal A."/>
            <person name="Thebault N."/>
            <person name="Warren W.C."/>
        </authorList>
    </citation>
    <scope>NUCLEOTIDE SEQUENCE [LARGE SCALE GENOMIC DNA]</scope>
</reference>
<accession>A0A8C3C2G8</accession>
<reference evidence="2" key="3">
    <citation type="submission" date="2025-09" db="UniProtKB">
        <authorList>
            <consortium name="Ensembl"/>
        </authorList>
    </citation>
    <scope>IDENTIFICATION</scope>
</reference>
<protein>
    <submittedName>
        <fullName evidence="2">Uncharacterized protein</fullName>
    </submittedName>
</protein>
<sequence>MSAGWLHAGLPGAVVPADASVLHLADVALVAAGGVDLVGDAPPDLLLLVRVHGAGGGAEEQRLVPEHLAHQDLDLLQREVRFPLQQPPPRRAARRRRHAARRRREPQERREPPQGPILVPACTTDLAAAGCCHHCL</sequence>
<name>A0A8C3C2G8_CAIMO</name>
<keyword evidence="3" id="KW-1185">Reference proteome</keyword>
<feature type="region of interest" description="Disordered" evidence="1">
    <location>
        <begin position="80"/>
        <end position="119"/>
    </location>
</feature>
<evidence type="ECO:0000313" key="3">
    <source>
        <dbReference type="Proteomes" id="UP000694556"/>
    </source>
</evidence>
<dbReference type="AlphaFoldDB" id="A0A8C3C2G8"/>
<evidence type="ECO:0000313" key="2">
    <source>
        <dbReference type="Ensembl" id="ENSCMMP00000013457.1"/>
    </source>
</evidence>
<evidence type="ECO:0000256" key="1">
    <source>
        <dbReference type="SAM" id="MobiDB-lite"/>
    </source>
</evidence>
<feature type="compositionally biased region" description="Basic residues" evidence="1">
    <location>
        <begin position="91"/>
        <end position="104"/>
    </location>
</feature>
<reference evidence="2" key="2">
    <citation type="submission" date="2025-08" db="UniProtKB">
        <authorList>
            <consortium name="Ensembl"/>
        </authorList>
    </citation>
    <scope>IDENTIFICATION</scope>
</reference>